<gene>
    <name evidence="3" type="ORF">SAMN02745117_01269</name>
</gene>
<feature type="domain" description="Acyl-CoA thioesterase-like C-terminal" evidence="2">
    <location>
        <begin position="137"/>
        <end position="274"/>
    </location>
</feature>
<proteinExistence type="predicted"/>
<dbReference type="InterPro" id="IPR049450">
    <property type="entry name" value="ACOT8-like_C"/>
</dbReference>
<protein>
    <submittedName>
        <fullName evidence="3">Thioesterase-like superfamily protein</fullName>
    </submittedName>
</protein>
<organism evidence="3 4">
    <name type="scientific">Lampropedia hyalina DSM 16112</name>
    <dbReference type="NCBI Taxonomy" id="1122156"/>
    <lineage>
        <taxon>Bacteria</taxon>
        <taxon>Pseudomonadati</taxon>
        <taxon>Pseudomonadota</taxon>
        <taxon>Betaproteobacteria</taxon>
        <taxon>Burkholderiales</taxon>
        <taxon>Comamonadaceae</taxon>
        <taxon>Lampropedia</taxon>
    </lineage>
</organism>
<dbReference type="EMBL" id="FQUZ01000012">
    <property type="protein sequence ID" value="SHF06661.1"/>
    <property type="molecule type" value="Genomic_DNA"/>
</dbReference>
<dbReference type="Pfam" id="PF20789">
    <property type="entry name" value="4HBT_3C"/>
    <property type="match status" value="1"/>
</dbReference>
<dbReference type="AlphaFoldDB" id="A0A1M4YLN7"/>
<dbReference type="InterPro" id="IPR042171">
    <property type="entry name" value="Acyl-CoA_hotdog"/>
</dbReference>
<dbReference type="Proteomes" id="UP000184327">
    <property type="component" value="Unassembled WGS sequence"/>
</dbReference>
<dbReference type="STRING" id="1122156.SAMN02745117_01269"/>
<reference evidence="3 4" key="1">
    <citation type="submission" date="2016-11" db="EMBL/GenBank/DDBJ databases">
        <authorList>
            <person name="Jaros S."/>
            <person name="Januszkiewicz K."/>
            <person name="Wedrychowicz H."/>
        </authorList>
    </citation>
    <scope>NUCLEOTIDE SEQUENCE [LARGE SCALE GENOMIC DNA]</scope>
    <source>
        <strain evidence="3 4">DSM 16112</strain>
    </source>
</reference>
<dbReference type="InterPro" id="IPR029069">
    <property type="entry name" value="HotDog_dom_sf"/>
</dbReference>
<sequence length="277" mass="30649">MHFFDEAMALRPLDDGSLEGTTSPAYWNMVGPYGGITAAVLLQAVWQHPQRLGEPLSITINYAVAVAEGRFRIRATPVQTNRSTQHWIVVQESTNAQGDTVVATTATVITAVRRNTWSASGSAVAPVAAAPQPPQTQPVMAALFADMQWRRQYETILLEGHLPLHWEGQESAEDRSLLWVRDVPPRPLDFPALLAMCDVFFPSILLRRATLAAFGTVTLTVYFHADATQLAAVGSDYLLGQSQGREYRNNYADDEARLWSRDGVLLATASQMLYYKQ</sequence>
<dbReference type="InterPro" id="IPR049449">
    <property type="entry name" value="TesB_ACOT8-like_N"/>
</dbReference>
<feature type="domain" description="Acyl-CoA thioesterase-like N-terminal HotDog" evidence="1">
    <location>
        <begin position="24"/>
        <end position="108"/>
    </location>
</feature>
<dbReference type="Pfam" id="PF13622">
    <property type="entry name" value="4HBT_3"/>
    <property type="match status" value="1"/>
</dbReference>
<evidence type="ECO:0000313" key="4">
    <source>
        <dbReference type="Proteomes" id="UP000184327"/>
    </source>
</evidence>
<evidence type="ECO:0000313" key="3">
    <source>
        <dbReference type="EMBL" id="SHF06661.1"/>
    </source>
</evidence>
<name>A0A1M4YLN7_9BURK</name>
<dbReference type="Gene3D" id="2.40.160.210">
    <property type="entry name" value="Acyl-CoA thioesterase, double hotdog domain"/>
    <property type="match status" value="1"/>
</dbReference>
<keyword evidence="4" id="KW-1185">Reference proteome</keyword>
<evidence type="ECO:0000259" key="1">
    <source>
        <dbReference type="Pfam" id="PF13622"/>
    </source>
</evidence>
<dbReference type="SUPFAM" id="SSF54637">
    <property type="entry name" value="Thioesterase/thiol ester dehydrase-isomerase"/>
    <property type="match status" value="2"/>
</dbReference>
<dbReference type="OrthoDB" id="4370297at2"/>
<accession>A0A1M4YLN7</accession>
<evidence type="ECO:0000259" key="2">
    <source>
        <dbReference type="Pfam" id="PF20789"/>
    </source>
</evidence>
<dbReference type="RefSeq" id="WP_073355859.1">
    <property type="nucleotide sequence ID" value="NZ_FQUZ01000012.1"/>
</dbReference>